<dbReference type="GO" id="GO:0016757">
    <property type="term" value="F:glycosyltransferase activity"/>
    <property type="evidence" value="ECO:0007669"/>
    <property type="project" value="UniProtKB-KW"/>
</dbReference>
<protein>
    <submittedName>
        <fullName evidence="1">Glycosyltransferase</fullName>
        <ecNumber evidence="1">2.4.-.-</ecNumber>
    </submittedName>
</protein>
<reference evidence="2" key="1">
    <citation type="submission" date="2021-11" db="EMBL/GenBank/DDBJ databases">
        <title>Cultivation dependent microbiological survey of springs from the worlds oldest radium mine currently devoted to the extraction of radon-saturated water.</title>
        <authorList>
            <person name="Kapinusova G."/>
            <person name="Smrhova T."/>
            <person name="Strejcek M."/>
            <person name="Suman J."/>
            <person name="Jani K."/>
            <person name="Pajer P."/>
            <person name="Uhlik O."/>
        </authorList>
    </citation>
    <scope>NUCLEOTIDE SEQUENCE [LARGE SCALE GENOMIC DNA]</scope>
    <source>
        <strain evidence="2">J379</strain>
    </source>
</reference>
<gene>
    <name evidence="1" type="ORF">LRS13_08515</name>
</gene>
<dbReference type="RefSeq" id="WP_353865992.1">
    <property type="nucleotide sequence ID" value="NZ_CP088295.1"/>
</dbReference>
<sequence>MTRHDIVCVGFNDWETELWTNQHHLMARLAGAGHRVLFIESLGLRRPTVAGRDVSRMARRLVRGLQPPRERDGVHVLSPLVIPLHGKAAVRAVNARLLPALVGRAARKLGMSRPILWGYVPQAEALLDVLDPALVVYHCVDDIATQEGIDEVSFRAAEARFAGRADLVLASAPRLAERMRTLSDNVLYAPNVADTAAFATALQGGPVDPALAALPSPRLVFTGAIAEKKLDLPLLTAVAQARRDWTIALVGPVGLGDPHTDVAALDAEPNVHLLGARRYEELPAVLRGADVTLIPYRASELTASIFPMKVYEYLAAGRPVVATPLPALEGVDAISVADGADAFVSAVERELAQDTPERRLARSAAAAANSWDARLAEITAELERLGG</sequence>
<organism evidence="1 2">
    <name type="scientific">Svornostia abyssi</name>
    <dbReference type="NCBI Taxonomy" id="2898438"/>
    <lineage>
        <taxon>Bacteria</taxon>
        <taxon>Bacillati</taxon>
        <taxon>Actinomycetota</taxon>
        <taxon>Thermoleophilia</taxon>
        <taxon>Solirubrobacterales</taxon>
        <taxon>Baekduiaceae</taxon>
        <taxon>Svornostia</taxon>
    </lineage>
</organism>
<dbReference type="EMBL" id="CP088295">
    <property type="protein sequence ID" value="UUY05546.1"/>
    <property type="molecule type" value="Genomic_DNA"/>
</dbReference>
<name>A0ABY5PLP9_9ACTN</name>
<proteinExistence type="predicted"/>
<dbReference type="PANTHER" id="PTHR12526">
    <property type="entry name" value="GLYCOSYLTRANSFERASE"/>
    <property type="match status" value="1"/>
</dbReference>
<evidence type="ECO:0000313" key="1">
    <source>
        <dbReference type="EMBL" id="UUY05546.1"/>
    </source>
</evidence>
<dbReference type="SUPFAM" id="SSF53756">
    <property type="entry name" value="UDP-Glycosyltransferase/glycogen phosphorylase"/>
    <property type="match status" value="1"/>
</dbReference>
<keyword evidence="1" id="KW-0328">Glycosyltransferase</keyword>
<dbReference type="PANTHER" id="PTHR12526:SF630">
    <property type="entry name" value="GLYCOSYLTRANSFERASE"/>
    <property type="match status" value="1"/>
</dbReference>
<dbReference type="Proteomes" id="UP001058860">
    <property type="component" value="Chromosome"/>
</dbReference>
<dbReference type="Gene3D" id="3.40.50.11010">
    <property type="match status" value="1"/>
</dbReference>
<dbReference type="Pfam" id="PF13692">
    <property type="entry name" value="Glyco_trans_1_4"/>
    <property type="match status" value="1"/>
</dbReference>
<keyword evidence="1" id="KW-0808">Transferase</keyword>
<dbReference type="EC" id="2.4.-.-" evidence="1"/>
<evidence type="ECO:0000313" key="2">
    <source>
        <dbReference type="Proteomes" id="UP001058860"/>
    </source>
</evidence>
<accession>A0ABY5PLP9</accession>
<dbReference type="Gene3D" id="3.40.50.2000">
    <property type="entry name" value="Glycogen Phosphorylase B"/>
    <property type="match status" value="1"/>
</dbReference>
<keyword evidence="2" id="KW-1185">Reference proteome</keyword>